<evidence type="ECO:0000313" key="1">
    <source>
        <dbReference type="EMBL" id="MBR0597456.1"/>
    </source>
</evidence>
<proteinExistence type="predicted"/>
<dbReference type="InterPro" id="IPR037175">
    <property type="entry name" value="KFase_sf"/>
</dbReference>
<dbReference type="EMBL" id="JAGSND010000003">
    <property type="protein sequence ID" value="MBR0597456.1"/>
    <property type="molecule type" value="Genomic_DNA"/>
</dbReference>
<keyword evidence="2" id="KW-1185">Reference proteome</keyword>
<reference evidence="1" key="2">
    <citation type="submission" date="2021-04" db="EMBL/GenBank/DDBJ databases">
        <authorList>
            <person name="Liu J."/>
        </authorList>
    </citation>
    <scope>NUCLEOTIDE SEQUENCE</scope>
    <source>
        <strain evidence="1">BAD-6</strain>
    </source>
</reference>
<dbReference type="SUPFAM" id="SSF102198">
    <property type="entry name" value="Putative cyclase"/>
    <property type="match status" value="1"/>
</dbReference>
<dbReference type="Pfam" id="PF04199">
    <property type="entry name" value="Cyclase"/>
    <property type="match status" value="1"/>
</dbReference>
<protein>
    <submittedName>
        <fullName evidence="1">Cyclase family protein</fullName>
    </submittedName>
</protein>
<dbReference type="PANTHER" id="PTHR34861">
    <property type="match status" value="1"/>
</dbReference>
<gene>
    <name evidence="1" type="ORF">KCX82_06210</name>
</gene>
<dbReference type="AlphaFoldDB" id="A0A8J7VZC5"/>
<dbReference type="PANTHER" id="PTHR34861:SF10">
    <property type="entry name" value="CYCLASE"/>
    <property type="match status" value="1"/>
</dbReference>
<organism evidence="1 2">
    <name type="scientific">Sinanaerobacter chloroacetimidivorans</name>
    <dbReference type="NCBI Taxonomy" id="2818044"/>
    <lineage>
        <taxon>Bacteria</taxon>
        <taxon>Bacillati</taxon>
        <taxon>Bacillota</taxon>
        <taxon>Clostridia</taxon>
        <taxon>Peptostreptococcales</taxon>
        <taxon>Anaerovoracaceae</taxon>
        <taxon>Sinanaerobacter</taxon>
    </lineage>
</organism>
<name>A0A8J7VZC5_9FIRM</name>
<dbReference type="GO" id="GO:0019441">
    <property type="term" value="P:L-tryptophan catabolic process to kynurenine"/>
    <property type="evidence" value="ECO:0007669"/>
    <property type="project" value="InterPro"/>
</dbReference>
<accession>A0A8J7VZC5</accession>
<dbReference type="Gene3D" id="3.50.30.50">
    <property type="entry name" value="Putative cyclase"/>
    <property type="match status" value="1"/>
</dbReference>
<dbReference type="GO" id="GO:0004061">
    <property type="term" value="F:arylformamidase activity"/>
    <property type="evidence" value="ECO:0007669"/>
    <property type="project" value="InterPro"/>
</dbReference>
<evidence type="ECO:0000313" key="2">
    <source>
        <dbReference type="Proteomes" id="UP000675664"/>
    </source>
</evidence>
<dbReference type="Proteomes" id="UP000675664">
    <property type="component" value="Unassembled WGS sequence"/>
</dbReference>
<comment type="caution">
    <text evidence="1">The sequence shown here is derived from an EMBL/GenBank/DDBJ whole genome shotgun (WGS) entry which is preliminary data.</text>
</comment>
<reference evidence="1" key="1">
    <citation type="submission" date="2021-04" db="EMBL/GenBank/DDBJ databases">
        <title>Sinoanaerobacter chloroacetimidivorans sp. nov., an obligate anaerobic bacterium isolated from anaerobic sludge.</title>
        <authorList>
            <person name="Bao Y."/>
        </authorList>
    </citation>
    <scope>NUCLEOTIDE SEQUENCE</scope>
    <source>
        <strain evidence="1">BAD-6</strain>
    </source>
</reference>
<sequence>MSKVDKQKMELYAEKVKNWNKWGENDELGTLNYIDAQDIVYAAQLVKTGKVFPMAIPLDVNGPQWGERGRTNPHRTMVYTGTDALLGRQDFINMRYADDVVTMPLQCATHWDALGHVFYEYYEGDERKVIMWNGYSAANVDSYGCHKCGIQNTRDKLIGRGILLDMARFHGVESMDPGQGITSEDLTACAEKFGIQVKQGDFVLVRTGFLGKHMKEGVWGKYAGGDAPGLEFETLEWLHKNEVAAVATDTWGVEVRPNRSDEFLQPWHWLAIPMLGITMGENFFLDGIAEECAKDGSYEFLFVAPSLPFTNGAGSPTNPLAVK</sequence>
<dbReference type="InterPro" id="IPR007325">
    <property type="entry name" value="KFase/CYL"/>
</dbReference>
<dbReference type="RefSeq" id="WP_227017587.1">
    <property type="nucleotide sequence ID" value="NZ_JAGSND010000003.1"/>
</dbReference>